<dbReference type="Pfam" id="PF04972">
    <property type="entry name" value="BON"/>
    <property type="match status" value="2"/>
</dbReference>
<dbReference type="Pfam" id="PF00691">
    <property type="entry name" value="OmpA"/>
    <property type="match status" value="1"/>
</dbReference>
<dbReference type="PRINTS" id="PR01021">
    <property type="entry name" value="OMPADOMAIN"/>
</dbReference>
<keyword evidence="3" id="KW-0998">Cell outer membrane</keyword>
<dbReference type="Gene3D" id="3.30.1330.60">
    <property type="entry name" value="OmpA-like domain"/>
    <property type="match status" value="1"/>
</dbReference>
<dbReference type="InterPro" id="IPR050330">
    <property type="entry name" value="Bact_OuterMem_StrucFunc"/>
</dbReference>
<dbReference type="PROSITE" id="PS51123">
    <property type="entry name" value="OMPA_2"/>
    <property type="match status" value="1"/>
</dbReference>
<keyword evidence="2 4" id="KW-0472">Membrane</keyword>
<gene>
    <name evidence="6" type="ORF">ACFQS8_02380</name>
</gene>
<dbReference type="SUPFAM" id="SSF103088">
    <property type="entry name" value="OmpA-like"/>
    <property type="match status" value="1"/>
</dbReference>
<comment type="caution">
    <text evidence="6">The sequence shown here is derived from an EMBL/GenBank/DDBJ whole genome shotgun (WGS) entry which is preliminary data.</text>
</comment>
<dbReference type="RefSeq" id="WP_382165353.1">
    <property type="nucleotide sequence ID" value="NZ_JBHTBR010000002.1"/>
</dbReference>
<dbReference type="InterPro" id="IPR007055">
    <property type="entry name" value="BON_dom"/>
</dbReference>
<dbReference type="Gene3D" id="3.40.1520.20">
    <property type="match status" value="2"/>
</dbReference>
<protein>
    <submittedName>
        <fullName evidence="6">OmpA family protein</fullName>
    </submittedName>
</protein>
<feature type="domain" description="OmpA-like" evidence="5">
    <location>
        <begin position="365"/>
        <end position="482"/>
    </location>
</feature>
<sequence length="484" mass="52429">MEKRNWCLPLFWLGLGLLGLVLISSIFWGGRSAIGIERKIETSVQSELNSKGFDQITAKAKGQSVHLTGIVPSDTQKEQISQLARAALGPGGVVSGGVTRVRSDLQVGRIVSPYIWGASVERNDVTLSGYVPSEEVRSKIVTAAKSFGWGNINDTMELGIGLENEAQWTDFTLFALAQLEGLKPGEVSIVDSHLSINGAAQSNAKVDEISSVITKLSSPFTANSTVVGPYNWVAEKRGDEIRLSGLAPDEESKRAILRAVTQNFNGKIIDEMGIGGEYGWARTALVALPHFVNFESGQLSYSDKTFYISGKSPDSVYNFLSDDMSTRSGGFGVQYDIDVAAPDLEELDGIDLNENGENLVGICQDAFALIMDFNQLYFETGRADISRRSGTTLDKLVAVAKRCRDFSIKIEGHTDNLGSRGLNLALSNQRAQAVADYLVQRGLPQDSISSIGYGADRPAASNATPEGRAQNRRIEFLVTSEETR</sequence>
<evidence type="ECO:0000313" key="6">
    <source>
        <dbReference type="EMBL" id="MFC7290449.1"/>
    </source>
</evidence>
<dbReference type="CDD" id="cd07185">
    <property type="entry name" value="OmpA_C-like"/>
    <property type="match status" value="1"/>
</dbReference>
<evidence type="ECO:0000256" key="2">
    <source>
        <dbReference type="ARBA" id="ARBA00023136"/>
    </source>
</evidence>
<evidence type="ECO:0000256" key="1">
    <source>
        <dbReference type="ARBA" id="ARBA00004442"/>
    </source>
</evidence>
<dbReference type="InterPro" id="IPR006665">
    <property type="entry name" value="OmpA-like"/>
</dbReference>
<evidence type="ECO:0000256" key="3">
    <source>
        <dbReference type="ARBA" id="ARBA00023237"/>
    </source>
</evidence>
<comment type="subcellular location">
    <subcellularLocation>
        <location evidence="1">Cell outer membrane</location>
    </subcellularLocation>
</comment>
<evidence type="ECO:0000256" key="4">
    <source>
        <dbReference type="PROSITE-ProRule" id="PRU00473"/>
    </source>
</evidence>
<dbReference type="PANTHER" id="PTHR30329:SF21">
    <property type="entry name" value="LIPOPROTEIN YIAD-RELATED"/>
    <property type="match status" value="1"/>
</dbReference>
<evidence type="ECO:0000313" key="7">
    <source>
        <dbReference type="Proteomes" id="UP001596492"/>
    </source>
</evidence>
<dbReference type="Proteomes" id="UP001596492">
    <property type="component" value="Unassembled WGS sequence"/>
</dbReference>
<reference evidence="7" key="1">
    <citation type="journal article" date="2019" name="Int. J. Syst. Evol. Microbiol.">
        <title>The Global Catalogue of Microorganisms (GCM) 10K type strain sequencing project: providing services to taxonomists for standard genome sequencing and annotation.</title>
        <authorList>
            <consortium name="The Broad Institute Genomics Platform"/>
            <consortium name="The Broad Institute Genome Sequencing Center for Infectious Disease"/>
            <person name="Wu L."/>
            <person name="Ma J."/>
        </authorList>
    </citation>
    <scope>NUCLEOTIDE SEQUENCE [LARGE SCALE GENOMIC DNA]</scope>
    <source>
        <strain evidence="7">CCUG 51308</strain>
    </source>
</reference>
<dbReference type="PANTHER" id="PTHR30329">
    <property type="entry name" value="STATOR ELEMENT OF FLAGELLAR MOTOR COMPLEX"/>
    <property type="match status" value="1"/>
</dbReference>
<name>A0ABW2IHK8_9PROT</name>
<proteinExistence type="predicted"/>
<keyword evidence="7" id="KW-1185">Reference proteome</keyword>
<dbReference type="InterPro" id="IPR036737">
    <property type="entry name" value="OmpA-like_sf"/>
</dbReference>
<dbReference type="InterPro" id="IPR006664">
    <property type="entry name" value="OMP_bac"/>
</dbReference>
<accession>A0ABW2IHK8</accession>
<evidence type="ECO:0000259" key="5">
    <source>
        <dbReference type="PROSITE" id="PS51123"/>
    </source>
</evidence>
<dbReference type="PRINTS" id="PR01023">
    <property type="entry name" value="NAFLGMOTY"/>
</dbReference>
<dbReference type="EMBL" id="JBHTBR010000002">
    <property type="protein sequence ID" value="MFC7290449.1"/>
    <property type="molecule type" value="Genomic_DNA"/>
</dbReference>
<organism evidence="6 7">
    <name type="scientific">Hirschia litorea</name>
    <dbReference type="NCBI Taxonomy" id="1199156"/>
    <lineage>
        <taxon>Bacteria</taxon>
        <taxon>Pseudomonadati</taxon>
        <taxon>Pseudomonadota</taxon>
        <taxon>Alphaproteobacteria</taxon>
        <taxon>Hyphomonadales</taxon>
        <taxon>Hyphomonadaceae</taxon>
        <taxon>Hirschia</taxon>
    </lineage>
</organism>